<keyword evidence="1" id="KW-0393">Immunoglobulin domain</keyword>
<dbReference type="Pfam" id="PF00047">
    <property type="entry name" value="ig"/>
    <property type="match status" value="1"/>
</dbReference>
<dbReference type="GO" id="GO:0030183">
    <property type="term" value="P:B cell differentiation"/>
    <property type="evidence" value="ECO:0007669"/>
    <property type="project" value="TreeGrafter"/>
</dbReference>
<feature type="region of interest" description="Disordered" evidence="2">
    <location>
        <begin position="251"/>
        <end position="273"/>
    </location>
</feature>
<dbReference type="GO" id="GO:0009897">
    <property type="term" value="C:external side of plasma membrane"/>
    <property type="evidence" value="ECO:0007669"/>
    <property type="project" value="TreeGrafter"/>
</dbReference>
<evidence type="ECO:0000256" key="2">
    <source>
        <dbReference type="SAM" id="MobiDB-lite"/>
    </source>
</evidence>
<dbReference type="InterPro" id="IPR013783">
    <property type="entry name" value="Ig-like_fold"/>
</dbReference>
<reference evidence="5" key="1">
    <citation type="submission" date="2025-08" db="UniProtKB">
        <authorList>
            <consortium name="Ensembl"/>
        </authorList>
    </citation>
    <scope>IDENTIFICATION</scope>
</reference>
<keyword evidence="3" id="KW-0472">Membrane</keyword>
<dbReference type="CDD" id="cd00099">
    <property type="entry name" value="IgV"/>
    <property type="match status" value="1"/>
</dbReference>
<dbReference type="InterPro" id="IPR007110">
    <property type="entry name" value="Ig-like_dom"/>
</dbReference>
<feature type="domain" description="Ig-like" evidence="4">
    <location>
        <begin position="39"/>
        <end position="120"/>
    </location>
</feature>
<dbReference type="InterPro" id="IPR003599">
    <property type="entry name" value="Ig_sub"/>
</dbReference>
<dbReference type="PANTHER" id="PTHR14334:SF2">
    <property type="entry name" value="B-CELL ANTIGEN RECEPTOR COMPLEX-ASSOCIATED PROTEIN BETA CHAIN"/>
    <property type="match status" value="1"/>
</dbReference>
<keyword evidence="3" id="KW-1133">Transmembrane helix</keyword>
<dbReference type="GO" id="GO:0019815">
    <property type="term" value="C:B cell receptor complex"/>
    <property type="evidence" value="ECO:0007669"/>
    <property type="project" value="TreeGrafter"/>
</dbReference>
<proteinExistence type="predicted"/>
<evidence type="ECO:0000313" key="5">
    <source>
        <dbReference type="Ensembl" id="ENSCCRP00020043290.1"/>
    </source>
</evidence>
<evidence type="ECO:0000256" key="3">
    <source>
        <dbReference type="SAM" id="Phobius"/>
    </source>
</evidence>
<evidence type="ECO:0000313" key="6">
    <source>
        <dbReference type="Proteomes" id="UP000694701"/>
    </source>
</evidence>
<dbReference type="Ensembl" id="ENSCCRT00020047231.1">
    <property type="protein sequence ID" value="ENSCCRP00020043290.1"/>
    <property type="gene ID" value="ENSCCRG00020019245.1"/>
</dbReference>
<dbReference type="PANTHER" id="PTHR14334">
    <property type="entry name" value="B-CELL ANTIGEN RECEPTOR COMPLEX-ASSOCIATED PROTEIN"/>
    <property type="match status" value="1"/>
</dbReference>
<protein>
    <submittedName>
        <fullName evidence="5">CD79b molecule, immunoglobulin-associated beta</fullName>
    </submittedName>
</protein>
<organism evidence="5 6">
    <name type="scientific">Cyprinus carpio</name>
    <name type="common">Common carp</name>
    <dbReference type="NCBI Taxonomy" id="7962"/>
    <lineage>
        <taxon>Eukaryota</taxon>
        <taxon>Metazoa</taxon>
        <taxon>Chordata</taxon>
        <taxon>Craniata</taxon>
        <taxon>Vertebrata</taxon>
        <taxon>Euteleostomi</taxon>
        <taxon>Actinopterygii</taxon>
        <taxon>Neopterygii</taxon>
        <taxon>Teleostei</taxon>
        <taxon>Ostariophysi</taxon>
        <taxon>Cypriniformes</taxon>
        <taxon>Cyprinidae</taxon>
        <taxon>Cyprininae</taxon>
        <taxon>Cyprinus</taxon>
    </lineage>
</organism>
<name>A0A8C2HGC9_CYPCA</name>
<dbReference type="SMART" id="SM00409">
    <property type="entry name" value="IG"/>
    <property type="match status" value="1"/>
</dbReference>
<accession>A0A8C2HGC9</accession>
<dbReference type="GO" id="GO:0050853">
    <property type="term" value="P:B cell receptor signaling pathway"/>
    <property type="evidence" value="ECO:0007669"/>
    <property type="project" value="TreeGrafter"/>
</dbReference>
<evidence type="ECO:0000256" key="1">
    <source>
        <dbReference type="ARBA" id="ARBA00023319"/>
    </source>
</evidence>
<dbReference type="SUPFAM" id="SSF48726">
    <property type="entry name" value="Immunoglobulin"/>
    <property type="match status" value="1"/>
</dbReference>
<dbReference type="PROSITE" id="PS50835">
    <property type="entry name" value="IG_LIKE"/>
    <property type="match status" value="1"/>
</dbReference>
<evidence type="ECO:0000259" key="4">
    <source>
        <dbReference type="PROSITE" id="PS50835"/>
    </source>
</evidence>
<keyword evidence="3" id="KW-0812">Transmembrane</keyword>
<sequence length="273" mass="31332">MFLGFTSVGNMKMTFAILNRLCLACFLSIHLIFSAEGNIHVFQYPRFIAVKTGRSVWINCFLSNKSLPTHVEWFKGQNYKDQLKSSHRIKIMEKSDNRSAFITILETETEDSGTYFCKLNGMPGPGTELLVYRHLKPPNLMITRVKDFVIFLQALLLILCIVVPLVQFYRMEKKEDAVYEEPEDNHIYEGLAVEQCGGADLYEDISVFAQVPDAPWEIEYGNQDEEDVIRHAAAQINTTKTSEVCHKIKKTSKNRNSSQSLENHLPWRACKNK</sequence>
<feature type="transmembrane region" description="Helical" evidence="3">
    <location>
        <begin position="148"/>
        <end position="166"/>
    </location>
</feature>
<dbReference type="InterPro" id="IPR036179">
    <property type="entry name" value="Ig-like_dom_sf"/>
</dbReference>
<dbReference type="AlphaFoldDB" id="A0A8C2HGC9"/>
<dbReference type="Gene3D" id="2.60.40.10">
    <property type="entry name" value="Immunoglobulins"/>
    <property type="match status" value="1"/>
</dbReference>
<dbReference type="InterPro" id="IPR013151">
    <property type="entry name" value="Immunoglobulin_dom"/>
</dbReference>
<dbReference type="Proteomes" id="UP000694701">
    <property type="component" value="Unplaced"/>
</dbReference>